<proteinExistence type="predicted"/>
<sequence length="72" mass="8378">MAQSTPPKPTPKKGWRKTSELLPKNFLTVLARTENKQPLIAYYDKVTNAWYDADDILLNHKLNITEWQPIPK</sequence>
<organism evidence="1 2">
    <name type="scientific">Rubritalea spongiae</name>
    <dbReference type="NCBI Taxonomy" id="430797"/>
    <lineage>
        <taxon>Bacteria</taxon>
        <taxon>Pseudomonadati</taxon>
        <taxon>Verrucomicrobiota</taxon>
        <taxon>Verrucomicrobiia</taxon>
        <taxon>Verrucomicrobiales</taxon>
        <taxon>Rubritaleaceae</taxon>
        <taxon>Rubritalea</taxon>
    </lineage>
</organism>
<evidence type="ECO:0000313" key="2">
    <source>
        <dbReference type="Proteomes" id="UP001597297"/>
    </source>
</evidence>
<reference evidence="2" key="1">
    <citation type="journal article" date="2019" name="Int. J. Syst. Evol. Microbiol.">
        <title>The Global Catalogue of Microorganisms (GCM) 10K type strain sequencing project: providing services to taxonomists for standard genome sequencing and annotation.</title>
        <authorList>
            <consortium name="The Broad Institute Genomics Platform"/>
            <consortium name="The Broad Institute Genome Sequencing Center for Infectious Disease"/>
            <person name="Wu L."/>
            <person name="Ma J."/>
        </authorList>
    </citation>
    <scope>NUCLEOTIDE SEQUENCE [LARGE SCALE GENOMIC DNA]</scope>
    <source>
        <strain evidence="2">JCM 16545</strain>
    </source>
</reference>
<evidence type="ECO:0000313" key="1">
    <source>
        <dbReference type="EMBL" id="MFD2275436.1"/>
    </source>
</evidence>
<dbReference type="RefSeq" id="WP_377092655.1">
    <property type="nucleotide sequence ID" value="NZ_JBHSJM010000001.1"/>
</dbReference>
<dbReference type="EMBL" id="JBHUJC010000010">
    <property type="protein sequence ID" value="MFD2275436.1"/>
    <property type="molecule type" value="Genomic_DNA"/>
</dbReference>
<accession>A0ABW5DYM5</accession>
<dbReference type="Proteomes" id="UP001597297">
    <property type="component" value="Unassembled WGS sequence"/>
</dbReference>
<comment type="caution">
    <text evidence="1">The sequence shown here is derived from an EMBL/GenBank/DDBJ whole genome shotgun (WGS) entry which is preliminary data.</text>
</comment>
<gene>
    <name evidence="1" type="ORF">ACFSQZ_03050</name>
</gene>
<keyword evidence="2" id="KW-1185">Reference proteome</keyword>
<name>A0ABW5DYM5_9BACT</name>
<protein>
    <recommendedName>
        <fullName evidence="3">DUF551 domain-containing protein</fullName>
    </recommendedName>
</protein>
<evidence type="ECO:0008006" key="3">
    <source>
        <dbReference type="Google" id="ProtNLM"/>
    </source>
</evidence>